<keyword evidence="6" id="KW-0851">Voltage-gated channel</keyword>
<evidence type="ECO:0000256" key="5">
    <source>
        <dbReference type="ARBA" id="ARBA00022826"/>
    </source>
</evidence>
<evidence type="ECO:0000256" key="9">
    <source>
        <dbReference type="ARBA" id="ARBA00023065"/>
    </source>
</evidence>
<keyword evidence="3" id="KW-0633">Potassium transport</keyword>
<keyword evidence="11" id="KW-0407">Ion channel</keyword>
<feature type="transmembrane region" description="Helical" evidence="12">
    <location>
        <begin position="217"/>
        <end position="238"/>
    </location>
</feature>
<protein>
    <submittedName>
        <fullName evidence="14">Ion transporter</fullName>
    </submittedName>
</protein>
<keyword evidence="8 12" id="KW-1133">Transmembrane helix</keyword>
<dbReference type="InterPro" id="IPR005821">
    <property type="entry name" value="Ion_trans_dom"/>
</dbReference>
<feature type="transmembrane region" description="Helical" evidence="12">
    <location>
        <begin position="93"/>
        <end position="115"/>
    </location>
</feature>
<evidence type="ECO:0000313" key="14">
    <source>
        <dbReference type="EMBL" id="RPE14353.1"/>
    </source>
</evidence>
<evidence type="ECO:0000256" key="11">
    <source>
        <dbReference type="ARBA" id="ARBA00023303"/>
    </source>
</evidence>
<feature type="transmembrane region" description="Helical" evidence="12">
    <location>
        <begin position="32"/>
        <end position="50"/>
    </location>
</feature>
<evidence type="ECO:0000256" key="6">
    <source>
        <dbReference type="ARBA" id="ARBA00022882"/>
    </source>
</evidence>
<dbReference type="Gene3D" id="1.10.287.70">
    <property type="match status" value="1"/>
</dbReference>
<dbReference type="EMBL" id="RPDH01000001">
    <property type="protein sequence ID" value="RPE14353.1"/>
    <property type="molecule type" value="Genomic_DNA"/>
</dbReference>
<dbReference type="PANTHER" id="PTHR11537">
    <property type="entry name" value="VOLTAGE-GATED POTASSIUM CHANNEL"/>
    <property type="match status" value="1"/>
</dbReference>
<evidence type="ECO:0000256" key="2">
    <source>
        <dbReference type="ARBA" id="ARBA00022448"/>
    </source>
</evidence>
<keyword evidence="10 12" id="KW-0472">Membrane</keyword>
<keyword evidence="7" id="KW-0630">Potassium</keyword>
<evidence type="ECO:0000256" key="12">
    <source>
        <dbReference type="SAM" id="Phobius"/>
    </source>
</evidence>
<evidence type="ECO:0000256" key="8">
    <source>
        <dbReference type="ARBA" id="ARBA00022989"/>
    </source>
</evidence>
<evidence type="ECO:0000256" key="4">
    <source>
        <dbReference type="ARBA" id="ARBA00022692"/>
    </source>
</evidence>
<dbReference type="SUPFAM" id="SSF81324">
    <property type="entry name" value="Voltage-gated potassium channels"/>
    <property type="match status" value="1"/>
</dbReference>
<dbReference type="InterPro" id="IPR027359">
    <property type="entry name" value="Volt_channel_dom_sf"/>
</dbReference>
<keyword evidence="4 12" id="KW-0812">Transmembrane</keyword>
<name>A0A3N4PZW6_9BACT</name>
<dbReference type="RefSeq" id="WP_123845619.1">
    <property type="nucleotide sequence ID" value="NZ_RPDH01000001.1"/>
</dbReference>
<comment type="caution">
    <text evidence="14">The sequence shown here is derived from an EMBL/GenBank/DDBJ whole genome shotgun (WGS) entry which is preliminary data.</text>
</comment>
<dbReference type="InterPro" id="IPR028325">
    <property type="entry name" value="VG_K_chnl"/>
</dbReference>
<evidence type="ECO:0000259" key="13">
    <source>
        <dbReference type="Pfam" id="PF00520"/>
    </source>
</evidence>
<proteinExistence type="predicted"/>
<dbReference type="PANTHER" id="PTHR11537:SF254">
    <property type="entry name" value="POTASSIUM VOLTAGE-GATED CHANNEL PROTEIN SHAB"/>
    <property type="match status" value="1"/>
</dbReference>
<dbReference type="Pfam" id="PF00520">
    <property type="entry name" value="Ion_trans"/>
    <property type="match status" value="1"/>
</dbReference>
<dbReference type="GO" id="GO:0001508">
    <property type="term" value="P:action potential"/>
    <property type="evidence" value="ECO:0007669"/>
    <property type="project" value="TreeGrafter"/>
</dbReference>
<keyword evidence="2" id="KW-0813">Transport</keyword>
<evidence type="ECO:0000313" key="15">
    <source>
        <dbReference type="Proteomes" id="UP000278351"/>
    </source>
</evidence>
<dbReference type="GO" id="GO:0008076">
    <property type="term" value="C:voltage-gated potassium channel complex"/>
    <property type="evidence" value="ECO:0007669"/>
    <property type="project" value="InterPro"/>
</dbReference>
<sequence>MIQEKENNRGLHRWQMQLHELIYESEKPAGKAFDVALLACILLSIVVVMLDSVASLHDRFGGFFYALEWIFTGLFTVEYILRLICIRRPQRYVFSFLGIIDLLAIIPTYLSILFVGAQSLMVLRALRLLRIFRIFRLVHFISEMRFLTVAVMNSMRKISIFILFVLTVVVILGSVIYLVEDENSGFTSIPQSVYWAIVTITTVGYGDVAPVTTAGKMIASFIMLLGYGIIAVPTGIVTTEMAIAARNRSHSNQACPSCGKEGHDHDARFCKYCGSVL</sequence>
<gene>
    <name evidence="14" type="ORF">EGT74_06090</name>
</gene>
<evidence type="ECO:0000256" key="10">
    <source>
        <dbReference type="ARBA" id="ARBA00023136"/>
    </source>
</evidence>
<accession>A0A3N4PZW6</accession>
<feature type="transmembrane region" description="Helical" evidence="12">
    <location>
        <begin position="62"/>
        <end position="81"/>
    </location>
</feature>
<feature type="transmembrane region" description="Helical" evidence="12">
    <location>
        <begin position="158"/>
        <end position="179"/>
    </location>
</feature>
<dbReference type="Gene3D" id="1.20.120.350">
    <property type="entry name" value="Voltage-gated potassium channels. Chain C"/>
    <property type="match status" value="1"/>
</dbReference>
<evidence type="ECO:0000256" key="3">
    <source>
        <dbReference type="ARBA" id="ARBA00022538"/>
    </source>
</evidence>
<organism evidence="14 15">
    <name type="scientific">Chitinophaga lutea</name>
    <dbReference type="NCBI Taxonomy" id="2488634"/>
    <lineage>
        <taxon>Bacteria</taxon>
        <taxon>Pseudomonadati</taxon>
        <taxon>Bacteroidota</taxon>
        <taxon>Chitinophagia</taxon>
        <taxon>Chitinophagales</taxon>
        <taxon>Chitinophagaceae</taxon>
        <taxon>Chitinophaga</taxon>
    </lineage>
</organism>
<dbReference type="PRINTS" id="PR00169">
    <property type="entry name" value="KCHANNEL"/>
</dbReference>
<keyword evidence="5" id="KW-0631">Potassium channel</keyword>
<reference evidence="14 15" key="1">
    <citation type="submission" date="2018-11" db="EMBL/GenBank/DDBJ databases">
        <title>Chitinophaga lutea sp.nov., isolate from arsenic contaminated soil.</title>
        <authorList>
            <person name="Zong Y."/>
        </authorList>
    </citation>
    <scope>NUCLEOTIDE SEQUENCE [LARGE SCALE GENOMIC DNA]</scope>
    <source>
        <strain evidence="14 15">ZY74</strain>
    </source>
</reference>
<dbReference type="AlphaFoldDB" id="A0A3N4PZW6"/>
<evidence type="ECO:0000256" key="1">
    <source>
        <dbReference type="ARBA" id="ARBA00004141"/>
    </source>
</evidence>
<dbReference type="Proteomes" id="UP000278351">
    <property type="component" value="Unassembled WGS sequence"/>
</dbReference>
<dbReference type="GO" id="GO:0005249">
    <property type="term" value="F:voltage-gated potassium channel activity"/>
    <property type="evidence" value="ECO:0007669"/>
    <property type="project" value="InterPro"/>
</dbReference>
<keyword evidence="9" id="KW-0406">Ion transport</keyword>
<dbReference type="OrthoDB" id="9799090at2"/>
<feature type="domain" description="Ion transport" evidence="13">
    <location>
        <begin position="31"/>
        <end position="242"/>
    </location>
</feature>
<keyword evidence="15" id="KW-1185">Reference proteome</keyword>
<comment type="subcellular location">
    <subcellularLocation>
        <location evidence="1">Membrane</location>
        <topology evidence="1">Multi-pass membrane protein</topology>
    </subcellularLocation>
</comment>
<evidence type="ECO:0000256" key="7">
    <source>
        <dbReference type="ARBA" id="ARBA00022958"/>
    </source>
</evidence>